<dbReference type="PANTHER" id="PTHR30572">
    <property type="entry name" value="MEMBRANE COMPONENT OF TRANSPORTER-RELATED"/>
    <property type="match status" value="1"/>
</dbReference>
<evidence type="ECO:0000313" key="10">
    <source>
        <dbReference type="Proteomes" id="UP000886724"/>
    </source>
</evidence>
<comment type="caution">
    <text evidence="9">The sequence shown here is derived from an EMBL/GenBank/DDBJ whole genome shotgun (WGS) entry which is preliminary data.</text>
</comment>
<evidence type="ECO:0000256" key="7">
    <source>
        <dbReference type="SAM" id="Phobius"/>
    </source>
</evidence>
<evidence type="ECO:0000256" key="1">
    <source>
        <dbReference type="ARBA" id="ARBA00004651"/>
    </source>
</evidence>
<feature type="non-terminal residue" evidence="9">
    <location>
        <position position="1"/>
    </location>
</feature>
<dbReference type="SUPFAM" id="SSF81665">
    <property type="entry name" value="Calcium ATPase, transmembrane domain M"/>
    <property type="match status" value="1"/>
</dbReference>
<sequence length="553" mass="64284">RCRYFGILSSVGASKNDLKLLAIIEVLIYSFVAITVGIITSNFVMKWLHDTAINNALKTEFNMRPNPFMSVPSINILIALVIVIVLLFASLTALKEIKRINIIDLFKSLKWQMDGYKKKSRSILLDCRYVLVTLAIRYMKMNKKKYFSILMTLIFCIVFLNINSYRASINDQYIEETVEKDSLYLRCEIYDLYQEKNNFNKLIKTLKEKEPQKETTFVADFSFGNIGSISLNQFTDEYLSTYGTPEISTINIYFFGVEQDVMKEVTGQIQPVILNKKVQSTGVRKNQNIQIFKNGKIPITMVNTYTIKEPEMTWEKEEIEFMATADGIYELDSFNISNNYENLLSDIEGDERLNLMMVAPYDYYLSRYDEMQHISNNNSTINFKIKTDDHAGLKEEIINDKFVNNYLKTIENNEQDEYSLLNNAYTKIITYLSFTVCIINLAIIIVFNAYERQNDYAILQSLGIKNHDLKKMIFFENLCLVIVALVISIPMIIFIEGILFYYQYTYLNIFKPSYYTMLFMAVLVVIIALLATLLLYQMIKKKSIIEKIKGNDI</sequence>
<keyword evidence="2" id="KW-1003">Cell membrane</keyword>
<proteinExistence type="inferred from homology"/>
<evidence type="ECO:0000256" key="2">
    <source>
        <dbReference type="ARBA" id="ARBA00022475"/>
    </source>
</evidence>
<keyword evidence="5 7" id="KW-0472">Membrane</keyword>
<organism evidence="9 10">
    <name type="scientific">Candidatus Erysipelatoclostridium merdavium</name>
    <dbReference type="NCBI Taxonomy" id="2838566"/>
    <lineage>
        <taxon>Bacteria</taxon>
        <taxon>Bacillati</taxon>
        <taxon>Bacillota</taxon>
        <taxon>Erysipelotrichia</taxon>
        <taxon>Erysipelotrichales</taxon>
        <taxon>Erysipelotrichales incertae sedis</taxon>
    </lineage>
</organism>
<dbReference type="AlphaFoldDB" id="A0A9D2BL23"/>
<evidence type="ECO:0000256" key="4">
    <source>
        <dbReference type="ARBA" id="ARBA00022989"/>
    </source>
</evidence>
<evidence type="ECO:0000313" key="9">
    <source>
        <dbReference type="EMBL" id="HIX80650.1"/>
    </source>
</evidence>
<accession>A0A9D2BL23</accession>
<dbReference type="Proteomes" id="UP000886724">
    <property type="component" value="Unassembled WGS sequence"/>
</dbReference>
<evidence type="ECO:0000259" key="8">
    <source>
        <dbReference type="Pfam" id="PF02687"/>
    </source>
</evidence>
<name>A0A9D2BL23_9FIRM</name>
<keyword evidence="3 7" id="KW-0812">Transmembrane</keyword>
<reference evidence="9" key="1">
    <citation type="journal article" date="2021" name="PeerJ">
        <title>Extensive microbial diversity within the chicken gut microbiome revealed by metagenomics and culture.</title>
        <authorList>
            <person name="Gilroy R."/>
            <person name="Ravi A."/>
            <person name="Getino M."/>
            <person name="Pursley I."/>
            <person name="Horton D.L."/>
            <person name="Alikhan N.F."/>
            <person name="Baker D."/>
            <person name="Gharbi K."/>
            <person name="Hall N."/>
            <person name="Watson M."/>
            <person name="Adriaenssens E.M."/>
            <person name="Foster-Nyarko E."/>
            <person name="Jarju S."/>
            <person name="Secka A."/>
            <person name="Antonio M."/>
            <person name="Oren A."/>
            <person name="Chaudhuri R.R."/>
            <person name="La Ragione R."/>
            <person name="Hildebrand F."/>
            <person name="Pallen M.J."/>
        </authorList>
    </citation>
    <scope>NUCLEOTIDE SEQUENCE</scope>
    <source>
        <strain evidence="9">ChiGjej1B1-14440</strain>
    </source>
</reference>
<dbReference type="GO" id="GO:0005886">
    <property type="term" value="C:plasma membrane"/>
    <property type="evidence" value="ECO:0007669"/>
    <property type="project" value="UniProtKB-SubCell"/>
</dbReference>
<feature type="transmembrane region" description="Helical" evidence="7">
    <location>
        <begin position="146"/>
        <end position="165"/>
    </location>
</feature>
<feature type="transmembrane region" description="Helical" evidence="7">
    <location>
        <begin position="514"/>
        <end position="536"/>
    </location>
</feature>
<dbReference type="EMBL" id="DXET01000039">
    <property type="protein sequence ID" value="HIX80650.1"/>
    <property type="molecule type" value="Genomic_DNA"/>
</dbReference>
<feature type="domain" description="ABC3 transporter permease C-terminal" evidence="8">
    <location>
        <begin position="428"/>
        <end position="543"/>
    </location>
</feature>
<feature type="domain" description="ABC3 transporter permease C-terminal" evidence="8">
    <location>
        <begin position="3"/>
        <end position="101"/>
    </location>
</feature>
<feature type="transmembrane region" description="Helical" evidence="7">
    <location>
        <begin position="20"/>
        <end position="39"/>
    </location>
</feature>
<dbReference type="InterPro" id="IPR023298">
    <property type="entry name" value="ATPase_P-typ_TM_dom_sf"/>
</dbReference>
<dbReference type="GO" id="GO:0022857">
    <property type="term" value="F:transmembrane transporter activity"/>
    <property type="evidence" value="ECO:0007669"/>
    <property type="project" value="TreeGrafter"/>
</dbReference>
<dbReference type="InterPro" id="IPR050250">
    <property type="entry name" value="Macrolide_Exporter_MacB"/>
</dbReference>
<dbReference type="InterPro" id="IPR003838">
    <property type="entry name" value="ABC3_permease_C"/>
</dbReference>
<gene>
    <name evidence="9" type="ORF">H9980_01605</name>
</gene>
<evidence type="ECO:0000256" key="3">
    <source>
        <dbReference type="ARBA" id="ARBA00022692"/>
    </source>
</evidence>
<feature type="transmembrane region" description="Helical" evidence="7">
    <location>
        <begin position="478"/>
        <end position="502"/>
    </location>
</feature>
<dbReference type="PANTHER" id="PTHR30572:SF4">
    <property type="entry name" value="ABC TRANSPORTER PERMEASE YTRF"/>
    <property type="match status" value="1"/>
</dbReference>
<feature type="transmembrane region" description="Helical" evidence="7">
    <location>
        <begin position="73"/>
        <end position="94"/>
    </location>
</feature>
<protein>
    <submittedName>
        <fullName evidence="9">FtsX-like permease family protein</fullName>
    </submittedName>
</protein>
<comment type="subcellular location">
    <subcellularLocation>
        <location evidence="1">Cell membrane</location>
        <topology evidence="1">Multi-pass membrane protein</topology>
    </subcellularLocation>
</comment>
<evidence type="ECO:0000256" key="5">
    <source>
        <dbReference type="ARBA" id="ARBA00023136"/>
    </source>
</evidence>
<evidence type="ECO:0000256" key="6">
    <source>
        <dbReference type="ARBA" id="ARBA00038076"/>
    </source>
</evidence>
<keyword evidence="4 7" id="KW-1133">Transmembrane helix</keyword>
<comment type="similarity">
    <text evidence="6">Belongs to the ABC-4 integral membrane protein family.</text>
</comment>
<reference evidence="9" key="2">
    <citation type="submission" date="2021-04" db="EMBL/GenBank/DDBJ databases">
        <authorList>
            <person name="Gilroy R."/>
        </authorList>
    </citation>
    <scope>NUCLEOTIDE SEQUENCE</scope>
    <source>
        <strain evidence="9">ChiGjej1B1-14440</strain>
    </source>
</reference>
<dbReference type="Pfam" id="PF02687">
    <property type="entry name" value="FtsX"/>
    <property type="match status" value="2"/>
</dbReference>
<feature type="transmembrane region" description="Helical" evidence="7">
    <location>
        <begin position="428"/>
        <end position="450"/>
    </location>
</feature>